<proteinExistence type="predicted"/>
<sequence length="125" mass="12445">MALLADPAMPQAELAGWMAATTEGPAALVGIPADQMARIVADAAARLSDPIKLQAVAEHEAAAELARVALDYAMGELANATGLQPAAFVAWAISEGAPAEAFDPALVEAADRQGAAVVAKAGGAV</sequence>
<accession>A0A1H4GE37</accession>
<evidence type="ECO:0000313" key="2">
    <source>
        <dbReference type="Proteomes" id="UP000198703"/>
    </source>
</evidence>
<organism evidence="1 2">
    <name type="scientific">Rubrimonas cliftonensis</name>
    <dbReference type="NCBI Taxonomy" id="89524"/>
    <lineage>
        <taxon>Bacteria</taxon>
        <taxon>Pseudomonadati</taxon>
        <taxon>Pseudomonadota</taxon>
        <taxon>Alphaproteobacteria</taxon>
        <taxon>Rhodobacterales</taxon>
        <taxon>Paracoccaceae</taxon>
        <taxon>Rubrimonas</taxon>
    </lineage>
</organism>
<reference evidence="1 2" key="1">
    <citation type="submission" date="2016-10" db="EMBL/GenBank/DDBJ databases">
        <authorList>
            <person name="de Groot N.N."/>
        </authorList>
    </citation>
    <scope>NUCLEOTIDE SEQUENCE [LARGE SCALE GENOMIC DNA]</scope>
    <source>
        <strain evidence="1 2">DSM 15345</strain>
    </source>
</reference>
<gene>
    <name evidence="1" type="ORF">SAMN05444370_1501</name>
</gene>
<keyword evidence="2" id="KW-1185">Reference proteome</keyword>
<dbReference type="Proteomes" id="UP000198703">
    <property type="component" value="Unassembled WGS sequence"/>
</dbReference>
<dbReference type="AlphaFoldDB" id="A0A1H4GE37"/>
<name>A0A1H4GE37_9RHOB</name>
<dbReference type="EMBL" id="FNQM01000050">
    <property type="protein sequence ID" value="SEB06972.1"/>
    <property type="molecule type" value="Genomic_DNA"/>
</dbReference>
<evidence type="ECO:0000313" key="1">
    <source>
        <dbReference type="EMBL" id="SEB06972.1"/>
    </source>
</evidence>
<protein>
    <submittedName>
        <fullName evidence="1">Uncharacterized protein</fullName>
    </submittedName>
</protein>